<protein>
    <submittedName>
        <fullName evidence="3">Phospholipase/Carboxylesterase</fullName>
    </submittedName>
</protein>
<reference evidence="3 4" key="1">
    <citation type="submission" date="2014-02" db="EMBL/GenBank/DDBJ databases">
        <authorList>
            <person name="Genoscope - CEA"/>
        </authorList>
    </citation>
    <scope>NUCLEOTIDE SEQUENCE [LARGE SCALE GENOMIC DNA]</scope>
    <source>
        <strain evidence="3 4">PCC 8005</strain>
    </source>
</reference>
<keyword evidence="4" id="KW-1185">Reference proteome</keyword>
<accession>A0A9P1P152</accession>
<organism evidence="3 4">
    <name type="scientific">Limnospira indica PCC 8005</name>
    <dbReference type="NCBI Taxonomy" id="376219"/>
    <lineage>
        <taxon>Bacteria</taxon>
        <taxon>Bacillati</taxon>
        <taxon>Cyanobacteriota</taxon>
        <taxon>Cyanophyceae</taxon>
        <taxon>Oscillatoriophycideae</taxon>
        <taxon>Oscillatoriales</taxon>
        <taxon>Sirenicapillariaceae</taxon>
        <taxon>Limnospira</taxon>
    </lineage>
</organism>
<evidence type="ECO:0000313" key="4">
    <source>
        <dbReference type="Proteomes" id="UP000032946"/>
    </source>
</evidence>
<evidence type="ECO:0000313" key="3">
    <source>
        <dbReference type="EMBL" id="CDM95543.1"/>
    </source>
</evidence>
<proteinExistence type="predicted"/>
<gene>
    <name evidence="3" type="ORF">ARTHRO_30812</name>
</gene>
<dbReference type="EMBL" id="FO818640">
    <property type="protein sequence ID" value="CDM95543.1"/>
    <property type="molecule type" value="Genomic_DNA"/>
</dbReference>
<dbReference type="InterPro" id="IPR029058">
    <property type="entry name" value="AB_hydrolase_fold"/>
</dbReference>
<dbReference type="Gene3D" id="3.40.50.1820">
    <property type="entry name" value="alpha/beta hydrolase"/>
    <property type="match status" value="1"/>
</dbReference>
<dbReference type="RefSeq" id="WP_006670466.1">
    <property type="nucleotide sequence ID" value="NZ_FO818640.1"/>
</dbReference>
<dbReference type="SUPFAM" id="SSF53474">
    <property type="entry name" value="alpha/beta-Hydrolases"/>
    <property type="match status" value="1"/>
</dbReference>
<dbReference type="PANTHER" id="PTHR12277:SF81">
    <property type="entry name" value="PROTEIN ABHD13"/>
    <property type="match status" value="1"/>
</dbReference>
<feature type="domain" description="Serine aminopeptidase S33" evidence="2">
    <location>
        <begin position="80"/>
        <end position="190"/>
    </location>
</feature>
<evidence type="ECO:0000256" key="1">
    <source>
        <dbReference type="SAM" id="Phobius"/>
    </source>
</evidence>
<keyword evidence="1" id="KW-1133">Transmembrane helix</keyword>
<evidence type="ECO:0000259" key="2">
    <source>
        <dbReference type="Pfam" id="PF12146"/>
    </source>
</evidence>
<dbReference type="Pfam" id="PF12146">
    <property type="entry name" value="Hydrolase_4"/>
    <property type="match status" value="1"/>
</dbReference>
<name>A0A9P1P152_9CYAN</name>
<dbReference type="InterPro" id="IPR022742">
    <property type="entry name" value="Hydrolase_4"/>
</dbReference>
<dbReference type="AlphaFoldDB" id="A0A9P1P152"/>
<keyword evidence="1" id="KW-0812">Transmembrane</keyword>
<dbReference type="PANTHER" id="PTHR12277">
    <property type="entry name" value="ALPHA/BETA HYDROLASE DOMAIN-CONTAINING PROTEIN"/>
    <property type="match status" value="1"/>
</dbReference>
<keyword evidence="1" id="KW-0472">Membrane</keyword>
<feature type="transmembrane region" description="Helical" evidence="1">
    <location>
        <begin position="9"/>
        <end position="30"/>
    </location>
</feature>
<sequence>MISLFPKAILIITVLTIVSYLVICVGLLWFQNRLIFFPSKTIEKTPDLLGMPYQEVWLKFPDSTSESEQINGWWIPGDSDMVIFDLHGNSSNIGGNLGYAKQFHNLGFSVWLIDYRGYGCSSDRFPCEKQVYEDAELAFNYLVNERQISPNKIVVFGHSLGGAIAIELATKHPEIAGLIIESSFTSILDMVKVKKQYGIFPINWLLHQKFDSIAKVRELKMPILFTHGTADELVPASMSEKLYQACPEPKQLLMIPDADHNHVKEMGGDRYQETIKKFLESL</sequence>
<dbReference type="Proteomes" id="UP000032946">
    <property type="component" value="Chromosome"/>
</dbReference>